<dbReference type="OrthoDB" id="5428863at2759"/>
<dbReference type="Pfam" id="PF06985">
    <property type="entry name" value="HET"/>
    <property type="match status" value="1"/>
</dbReference>
<comment type="caution">
    <text evidence="3">The sequence shown here is derived from an EMBL/GenBank/DDBJ whole genome shotgun (WGS) entry which is preliminary data.</text>
</comment>
<evidence type="ECO:0000313" key="3">
    <source>
        <dbReference type="EMBL" id="KAH7114000.1"/>
    </source>
</evidence>
<feature type="compositionally biased region" description="Acidic residues" evidence="1">
    <location>
        <begin position="651"/>
        <end position="668"/>
    </location>
</feature>
<dbReference type="PANTHER" id="PTHR33112">
    <property type="entry name" value="DOMAIN PROTEIN, PUTATIVE-RELATED"/>
    <property type="match status" value="1"/>
</dbReference>
<protein>
    <submittedName>
        <fullName evidence="3">Heterokaryon incompatibility protein-domain-containing protein</fullName>
    </submittedName>
</protein>
<organism evidence="3 4">
    <name type="scientific">Dactylonectria estremocensis</name>
    <dbReference type="NCBI Taxonomy" id="1079267"/>
    <lineage>
        <taxon>Eukaryota</taxon>
        <taxon>Fungi</taxon>
        <taxon>Dikarya</taxon>
        <taxon>Ascomycota</taxon>
        <taxon>Pezizomycotina</taxon>
        <taxon>Sordariomycetes</taxon>
        <taxon>Hypocreomycetidae</taxon>
        <taxon>Hypocreales</taxon>
        <taxon>Nectriaceae</taxon>
        <taxon>Dactylonectria</taxon>
    </lineage>
</organism>
<sequence>MSSTGACSYLGQLNISLRLGAFVLPSLYHQESHYPGMEQRTRGSVNTKTGDTETPFICDACRRIDFSKALAVSPAESERIVLDPDTSRFAPRLKTDCQLCRILSSTICCYHDTWSDPAVQASVPEKFTLSAFSYIKNSRWAPPSYPLTTAHQEARDCHILLSIPWGIYSTDHRHQCGSGDAGYVVCYPGDASGEEGLFRPQAIPEKFDYRRAQLWLNDCEDNHGKDCKHTPNPIGGMKLIDCKTLEIVKAESSMQWVALSYVWGQDSRKTKTSPVTGAQLSSGKLYLPSKISNAVQDAITVTTQLGFQYLWVDRYCINQDDALEMKAQIAKMGLIYRGAEVTIVAAAGHDESYGLPGVGATPRTKQDVVRLDSCTIMVTGQDPASFIRKKTRWWTRGWTFQEGLLSRRRLLFTEHQTIFECNTTSWMEAVGGLEFIQNPKQIDWGAKASTSIFRHFLPGFRRQRGTLSLDLDRHLGDRYTEWFTIANEFTRRDLSFDSDSLHAFEGIMDFMRRAETPMLNISGLPCVVSEKAEAAQYINTNLGVALCWFHSTGTSARRRHGFPSWTWAGWAGTTRWMVLPFTWRGSFTLKTRDISFEFEHGQVNPATKHLSRAGQKPEEYELDQIVAFHFKARVVPSSLFLFNIREKYDGVDTDEEDEEDEKDEEDGENQTGSMDENEPDPDDWALNSNAHRRFLLVVKWHGYETATRIGALLVDQHFYMDQACPNFFDESKLDWKQVRLV</sequence>
<gene>
    <name evidence="3" type="ORF">B0J13DRAFT_574054</name>
</gene>
<dbReference type="AlphaFoldDB" id="A0A9P9D5K9"/>
<evidence type="ECO:0000256" key="1">
    <source>
        <dbReference type="SAM" id="MobiDB-lite"/>
    </source>
</evidence>
<keyword evidence="4" id="KW-1185">Reference proteome</keyword>
<feature type="region of interest" description="Disordered" evidence="1">
    <location>
        <begin position="651"/>
        <end position="684"/>
    </location>
</feature>
<dbReference type="Proteomes" id="UP000717696">
    <property type="component" value="Unassembled WGS sequence"/>
</dbReference>
<dbReference type="EMBL" id="JAGMUU010000044">
    <property type="protein sequence ID" value="KAH7114000.1"/>
    <property type="molecule type" value="Genomic_DNA"/>
</dbReference>
<evidence type="ECO:0000259" key="2">
    <source>
        <dbReference type="Pfam" id="PF06985"/>
    </source>
</evidence>
<reference evidence="3" key="1">
    <citation type="journal article" date="2021" name="Nat. Commun.">
        <title>Genetic determinants of endophytism in the Arabidopsis root mycobiome.</title>
        <authorList>
            <person name="Mesny F."/>
            <person name="Miyauchi S."/>
            <person name="Thiergart T."/>
            <person name="Pickel B."/>
            <person name="Atanasova L."/>
            <person name="Karlsson M."/>
            <person name="Huettel B."/>
            <person name="Barry K.W."/>
            <person name="Haridas S."/>
            <person name="Chen C."/>
            <person name="Bauer D."/>
            <person name="Andreopoulos W."/>
            <person name="Pangilinan J."/>
            <person name="LaButti K."/>
            <person name="Riley R."/>
            <person name="Lipzen A."/>
            <person name="Clum A."/>
            <person name="Drula E."/>
            <person name="Henrissat B."/>
            <person name="Kohler A."/>
            <person name="Grigoriev I.V."/>
            <person name="Martin F.M."/>
            <person name="Hacquard S."/>
        </authorList>
    </citation>
    <scope>NUCLEOTIDE SEQUENCE</scope>
    <source>
        <strain evidence="3">MPI-CAGE-AT-0021</strain>
    </source>
</reference>
<feature type="domain" description="Heterokaryon incompatibility" evidence="2">
    <location>
        <begin position="256"/>
        <end position="402"/>
    </location>
</feature>
<evidence type="ECO:0000313" key="4">
    <source>
        <dbReference type="Proteomes" id="UP000717696"/>
    </source>
</evidence>
<dbReference type="InterPro" id="IPR010730">
    <property type="entry name" value="HET"/>
</dbReference>
<name>A0A9P9D5K9_9HYPO</name>
<dbReference type="PANTHER" id="PTHR33112:SF1">
    <property type="entry name" value="HETEROKARYON INCOMPATIBILITY DOMAIN-CONTAINING PROTEIN"/>
    <property type="match status" value="1"/>
</dbReference>
<accession>A0A9P9D5K9</accession>
<proteinExistence type="predicted"/>